<keyword evidence="1" id="KW-0732">Signal</keyword>
<dbReference type="RefSeq" id="WP_129583718.1">
    <property type="nucleotide sequence ID" value="NZ_FYAH01000002.1"/>
</dbReference>
<dbReference type="EMBL" id="FYAH01000002">
    <property type="protein sequence ID" value="SMY15964.1"/>
    <property type="molecule type" value="Genomic_DNA"/>
</dbReference>
<dbReference type="AlphaFoldDB" id="A0A1Y6KV78"/>
<sequence length="166" mass="19107">MMSNLISKRIVNIGLIFTALFSICAQFSYANDMTSTATVISVTQAYINHQTKMRQLQQNIVYHPTLGYMEYQQIWCNNDQQRAIINYQRFITDICLKRGGKLTNNWCVISKIRQPLFYTDVSEYNANCTTNHATIVQIIEVLPMINKDPIIAKAWLQTAQSLGFNQ</sequence>
<feature type="signal peptide" evidence="1">
    <location>
        <begin position="1"/>
        <end position="30"/>
    </location>
</feature>
<name>A0A1Y6KV78_9GAMM</name>
<gene>
    <name evidence="2" type="ORF">PAQU9191_01195</name>
</gene>
<evidence type="ECO:0000256" key="1">
    <source>
        <dbReference type="SAM" id="SignalP"/>
    </source>
</evidence>
<protein>
    <submittedName>
        <fullName evidence="2">Uncharacterized protein</fullName>
    </submittedName>
</protein>
<evidence type="ECO:0000313" key="2">
    <source>
        <dbReference type="EMBL" id="SMY15964.1"/>
    </source>
</evidence>
<evidence type="ECO:0000313" key="3">
    <source>
        <dbReference type="Proteomes" id="UP000196485"/>
    </source>
</evidence>
<reference evidence="3" key="1">
    <citation type="submission" date="2017-06" db="EMBL/GenBank/DDBJ databases">
        <authorList>
            <person name="Rodrigo-Torres L."/>
            <person name="Arahal R. D."/>
            <person name="Lucena T."/>
        </authorList>
    </citation>
    <scope>NUCLEOTIDE SEQUENCE [LARGE SCALE GENOMIC DNA]</scope>
    <source>
        <strain evidence="3">type strain: CECT 9192</strain>
    </source>
</reference>
<dbReference type="Proteomes" id="UP000196485">
    <property type="component" value="Unassembled WGS sequence"/>
</dbReference>
<organism evidence="2 3">
    <name type="scientific">Photobacterium aquimaris</name>
    <dbReference type="NCBI Taxonomy" id="512643"/>
    <lineage>
        <taxon>Bacteria</taxon>
        <taxon>Pseudomonadati</taxon>
        <taxon>Pseudomonadota</taxon>
        <taxon>Gammaproteobacteria</taxon>
        <taxon>Vibrionales</taxon>
        <taxon>Vibrionaceae</taxon>
        <taxon>Photobacterium</taxon>
    </lineage>
</organism>
<proteinExistence type="predicted"/>
<feature type="chain" id="PRO_5013277899" evidence="1">
    <location>
        <begin position="31"/>
        <end position="166"/>
    </location>
</feature>
<keyword evidence="3" id="KW-1185">Reference proteome</keyword>
<accession>A0A1Y6KV78</accession>